<dbReference type="PANTHER" id="PTHR43415">
    <property type="entry name" value="SPERMIDINE N(1)-ACETYLTRANSFERASE"/>
    <property type="match status" value="1"/>
</dbReference>
<dbReference type="GO" id="GO:0016747">
    <property type="term" value="F:acyltransferase activity, transferring groups other than amino-acyl groups"/>
    <property type="evidence" value="ECO:0007669"/>
    <property type="project" value="InterPro"/>
</dbReference>
<keyword evidence="2" id="KW-0687">Ribonucleoprotein</keyword>
<dbReference type="RefSeq" id="WP_261854161.1">
    <property type="nucleotide sequence ID" value="NZ_BQXY01000011.1"/>
</dbReference>
<dbReference type="Pfam" id="PF00583">
    <property type="entry name" value="Acetyltransf_1"/>
    <property type="match status" value="1"/>
</dbReference>
<gene>
    <name evidence="2" type="ORF">CFOLD11_41180</name>
</gene>
<evidence type="ECO:0000313" key="3">
    <source>
        <dbReference type="Proteomes" id="UP001057868"/>
    </source>
</evidence>
<name>A0A9W5Y5V3_9CLOT</name>
<sequence>MLKGKKIYLRSVEKRDVNIFYNYSTDKEIRKFDGGNMILPSIEYVMQHFDEIMNISRKTLSIINEKGVLVGYLTYKEFEDTNNIYSIGITIGSQFWGRGYGQDSIKVLLEYLFMYRGAQRVELEVVDYNTRAISCYEKCGFIIEGKKRKRYFAQGQYHDTLIMGILKEEFDNIKSNDTNNIKI</sequence>
<evidence type="ECO:0000313" key="2">
    <source>
        <dbReference type="EMBL" id="GKU27291.1"/>
    </source>
</evidence>
<dbReference type="PANTHER" id="PTHR43415:SF3">
    <property type="entry name" value="GNAT-FAMILY ACETYLTRANSFERASE"/>
    <property type="match status" value="1"/>
</dbReference>
<reference evidence="2" key="1">
    <citation type="journal article" date="2023" name="Int. J. Syst. Evol. Microbiol.">
        <title>&lt;i&gt;Clostridium folliculivorans&lt;/i&gt; sp. nov., isolated from soil samples of an organic paddy in Japan.</title>
        <authorList>
            <person name="Tazawa J."/>
            <person name="Kobayashi H."/>
            <person name="Tanizawa Y."/>
            <person name="Uchino A."/>
            <person name="Tanaka F."/>
            <person name="Urashima Y."/>
            <person name="Miura S."/>
            <person name="Sakamoto M."/>
            <person name="Ohkuma M."/>
            <person name="Tohno M."/>
        </authorList>
    </citation>
    <scope>NUCLEOTIDE SEQUENCE</scope>
    <source>
        <strain evidence="2">D1-1</strain>
    </source>
</reference>
<keyword evidence="3" id="KW-1185">Reference proteome</keyword>
<dbReference type="InterPro" id="IPR000182">
    <property type="entry name" value="GNAT_dom"/>
</dbReference>
<organism evidence="2 3">
    <name type="scientific">Clostridium folliculivorans</name>
    <dbReference type="NCBI Taxonomy" id="2886038"/>
    <lineage>
        <taxon>Bacteria</taxon>
        <taxon>Bacillati</taxon>
        <taxon>Bacillota</taxon>
        <taxon>Clostridia</taxon>
        <taxon>Eubacteriales</taxon>
        <taxon>Clostridiaceae</taxon>
        <taxon>Clostridium</taxon>
    </lineage>
</organism>
<evidence type="ECO:0000259" key="1">
    <source>
        <dbReference type="PROSITE" id="PS51186"/>
    </source>
</evidence>
<accession>A0A9W5Y5V3</accession>
<dbReference type="SUPFAM" id="SSF55729">
    <property type="entry name" value="Acyl-CoA N-acyltransferases (Nat)"/>
    <property type="match status" value="1"/>
</dbReference>
<keyword evidence="2" id="KW-0689">Ribosomal protein</keyword>
<proteinExistence type="predicted"/>
<dbReference type="Gene3D" id="3.40.630.30">
    <property type="match status" value="1"/>
</dbReference>
<dbReference type="Proteomes" id="UP001057868">
    <property type="component" value="Unassembled WGS sequence"/>
</dbReference>
<dbReference type="GO" id="GO:0005840">
    <property type="term" value="C:ribosome"/>
    <property type="evidence" value="ECO:0007669"/>
    <property type="project" value="UniProtKB-KW"/>
</dbReference>
<dbReference type="EMBL" id="BQXY01000011">
    <property type="protein sequence ID" value="GKU27291.1"/>
    <property type="molecule type" value="Genomic_DNA"/>
</dbReference>
<protein>
    <submittedName>
        <fullName evidence="2">30S ribosomal protein S5 alanine N-acetyltransferase</fullName>
    </submittedName>
</protein>
<dbReference type="AlphaFoldDB" id="A0A9W5Y5V3"/>
<dbReference type="PROSITE" id="PS51186">
    <property type="entry name" value="GNAT"/>
    <property type="match status" value="1"/>
</dbReference>
<feature type="domain" description="N-acetyltransferase" evidence="1">
    <location>
        <begin position="7"/>
        <end position="168"/>
    </location>
</feature>
<comment type="caution">
    <text evidence="2">The sequence shown here is derived from an EMBL/GenBank/DDBJ whole genome shotgun (WGS) entry which is preliminary data.</text>
</comment>
<dbReference type="InterPro" id="IPR016181">
    <property type="entry name" value="Acyl_CoA_acyltransferase"/>
</dbReference>